<dbReference type="EMBL" id="BAAAZO010000011">
    <property type="protein sequence ID" value="GAA3631036.1"/>
    <property type="molecule type" value="Genomic_DNA"/>
</dbReference>
<keyword evidence="3" id="KW-1133">Transmembrane helix</keyword>
<reference evidence="7" key="1">
    <citation type="journal article" date="2019" name="Int. J. Syst. Evol. Microbiol.">
        <title>The Global Catalogue of Microorganisms (GCM) 10K type strain sequencing project: providing services to taxonomists for standard genome sequencing and annotation.</title>
        <authorList>
            <consortium name="The Broad Institute Genomics Platform"/>
            <consortium name="The Broad Institute Genome Sequencing Center for Infectious Disease"/>
            <person name="Wu L."/>
            <person name="Ma J."/>
        </authorList>
    </citation>
    <scope>NUCLEOTIDE SEQUENCE [LARGE SCALE GENOMIC DNA]</scope>
    <source>
        <strain evidence="7">JCM 16902</strain>
    </source>
</reference>
<evidence type="ECO:0008006" key="8">
    <source>
        <dbReference type="Google" id="ProtNLM"/>
    </source>
</evidence>
<dbReference type="Proteomes" id="UP001501074">
    <property type="component" value="Unassembled WGS sequence"/>
</dbReference>
<comment type="subcellular location">
    <subcellularLocation>
        <location evidence="1">Membrane</location>
        <topology evidence="1">Multi-pass membrane protein</topology>
    </subcellularLocation>
</comment>
<keyword evidence="7" id="KW-1185">Reference proteome</keyword>
<sequence length="346" mass="35047">MNVYADLVRLPAVLSAPGDALLGAAAGGDTGARGTAAAAVSSALAYMAGMALNDYADRQVDAVDRPDRPIPSGRITPERALAVGAGLLAADLVVAGWGSGRRGVAYSLATTGSVLAYDFAAKDTAAGPWVMAACRFIDVQRGSRTFRAAALPAALVAAHTYMITRVSRHEVDGGNREVALTSAVTTAAITVTALTTATPRPAAPRPATARPVTPRPATPRPVTPTPVTPRPVTPRPATPTPATPTPATAKQAFPASSAPKAAVDPASWAVATTAAALYTLPSIRASLAAAGDPSASRLQQVVKTGVLGMLPLQGTLTATNGQPGTGAGLLVLWYAARNLATRRRVT</sequence>
<evidence type="ECO:0000256" key="4">
    <source>
        <dbReference type="ARBA" id="ARBA00023136"/>
    </source>
</evidence>
<keyword evidence="2" id="KW-0812">Transmembrane</keyword>
<evidence type="ECO:0000313" key="6">
    <source>
        <dbReference type="EMBL" id="GAA3631036.1"/>
    </source>
</evidence>
<evidence type="ECO:0000313" key="7">
    <source>
        <dbReference type="Proteomes" id="UP001501074"/>
    </source>
</evidence>
<evidence type="ECO:0000256" key="2">
    <source>
        <dbReference type="ARBA" id="ARBA00022692"/>
    </source>
</evidence>
<dbReference type="InterPro" id="IPR050475">
    <property type="entry name" value="Prenyltransferase_related"/>
</dbReference>
<dbReference type="InterPro" id="IPR044878">
    <property type="entry name" value="UbiA_sf"/>
</dbReference>
<evidence type="ECO:0000256" key="1">
    <source>
        <dbReference type="ARBA" id="ARBA00004141"/>
    </source>
</evidence>
<dbReference type="PANTHER" id="PTHR42723">
    <property type="entry name" value="CHLOROPHYLL SYNTHASE"/>
    <property type="match status" value="1"/>
</dbReference>
<name>A0ABP7AEY6_9ACTN</name>
<gene>
    <name evidence="6" type="ORF">GCM10022223_56240</name>
</gene>
<feature type="region of interest" description="Disordered" evidence="5">
    <location>
        <begin position="195"/>
        <end position="256"/>
    </location>
</feature>
<feature type="compositionally biased region" description="Pro residues" evidence="5">
    <location>
        <begin position="213"/>
        <end position="244"/>
    </location>
</feature>
<accession>A0ABP7AEY6</accession>
<proteinExistence type="predicted"/>
<comment type="caution">
    <text evidence="6">The sequence shown here is derived from an EMBL/GenBank/DDBJ whole genome shotgun (WGS) entry which is preliminary data.</text>
</comment>
<protein>
    <recommendedName>
        <fullName evidence="8">4-hydroxybenzoate polyprenyltransferase</fullName>
    </recommendedName>
</protein>
<dbReference type="InterPro" id="IPR000537">
    <property type="entry name" value="UbiA_prenyltransferase"/>
</dbReference>
<dbReference type="Pfam" id="PF01040">
    <property type="entry name" value="UbiA"/>
    <property type="match status" value="1"/>
</dbReference>
<dbReference type="Gene3D" id="1.10.357.140">
    <property type="entry name" value="UbiA prenyltransferase"/>
    <property type="match status" value="1"/>
</dbReference>
<dbReference type="PANTHER" id="PTHR42723:SF1">
    <property type="entry name" value="CHLOROPHYLL SYNTHASE, CHLOROPLASTIC"/>
    <property type="match status" value="1"/>
</dbReference>
<evidence type="ECO:0000256" key="5">
    <source>
        <dbReference type="SAM" id="MobiDB-lite"/>
    </source>
</evidence>
<dbReference type="NCBIfam" id="NF045897">
    <property type="entry name" value="SCO3242_trans"/>
    <property type="match status" value="1"/>
</dbReference>
<feature type="compositionally biased region" description="Low complexity" evidence="5">
    <location>
        <begin position="195"/>
        <end position="212"/>
    </location>
</feature>
<evidence type="ECO:0000256" key="3">
    <source>
        <dbReference type="ARBA" id="ARBA00022989"/>
    </source>
</evidence>
<keyword evidence="4" id="KW-0472">Membrane</keyword>
<organism evidence="6 7">
    <name type="scientific">Kineosporia mesophila</name>
    <dbReference type="NCBI Taxonomy" id="566012"/>
    <lineage>
        <taxon>Bacteria</taxon>
        <taxon>Bacillati</taxon>
        <taxon>Actinomycetota</taxon>
        <taxon>Actinomycetes</taxon>
        <taxon>Kineosporiales</taxon>
        <taxon>Kineosporiaceae</taxon>
        <taxon>Kineosporia</taxon>
    </lineage>
</organism>
<dbReference type="RefSeq" id="WP_231488512.1">
    <property type="nucleotide sequence ID" value="NZ_BAAAZO010000011.1"/>
</dbReference>